<dbReference type="Pfam" id="PF08809">
    <property type="entry name" value="DUF1799"/>
    <property type="match status" value="1"/>
</dbReference>
<organism evidence="1">
    <name type="scientific">virus sp. ctn3M15</name>
    <dbReference type="NCBI Taxonomy" id="2825821"/>
    <lineage>
        <taxon>Viruses</taxon>
    </lineage>
</organism>
<dbReference type="InterPro" id="IPR014915">
    <property type="entry name" value="Phage_TLS_TfmB"/>
</dbReference>
<proteinExistence type="predicted"/>
<evidence type="ECO:0000313" key="1">
    <source>
        <dbReference type="EMBL" id="DAE32103.1"/>
    </source>
</evidence>
<dbReference type="EMBL" id="BK059116">
    <property type="protein sequence ID" value="DAE32103.1"/>
    <property type="molecule type" value="Genomic_DNA"/>
</dbReference>
<accession>A0A8S5RL74</accession>
<sequence>MFSDDEKTVSALSLFGFDDSDVLSDEVEVWPNNWEAVQLFLAVSGQWRVSMAGAYALDYNAVDVAMDMMGVKKRRRKKLFGFLRVMEREALSIMGEKKDG</sequence>
<evidence type="ECO:0008006" key="2">
    <source>
        <dbReference type="Google" id="ProtNLM"/>
    </source>
</evidence>
<protein>
    <recommendedName>
        <fullName evidence="2">Phage protein</fullName>
    </recommendedName>
</protein>
<reference evidence="1" key="1">
    <citation type="journal article" date="2021" name="Proc. Natl. Acad. Sci. U.S.A.">
        <title>A Catalog of Tens of Thousands of Viruses from Human Metagenomes Reveals Hidden Associations with Chronic Diseases.</title>
        <authorList>
            <person name="Tisza M.J."/>
            <person name="Buck C.B."/>
        </authorList>
    </citation>
    <scope>NUCLEOTIDE SEQUENCE</scope>
    <source>
        <strain evidence="1">Ctn3M15</strain>
    </source>
</reference>
<name>A0A8S5RL74_9VIRU</name>